<dbReference type="AlphaFoldDB" id="A0A5K1GFG4"/>
<accession>A0A5K1GFG4</accession>
<evidence type="ECO:0008006" key="5">
    <source>
        <dbReference type="Google" id="ProtNLM"/>
    </source>
</evidence>
<dbReference type="InterPro" id="IPR002885">
    <property type="entry name" value="PPR_rpt"/>
</dbReference>
<dbReference type="Gramene" id="NC9G0284050.1">
    <property type="protein sequence ID" value="NC9G0284050.1:cds"/>
    <property type="gene ID" value="NC9G0284050"/>
</dbReference>
<feature type="repeat" description="PPR" evidence="3">
    <location>
        <begin position="173"/>
        <end position="207"/>
    </location>
</feature>
<evidence type="ECO:0000256" key="2">
    <source>
        <dbReference type="ARBA" id="ARBA00022737"/>
    </source>
</evidence>
<dbReference type="PANTHER" id="PTHR47926:SF461">
    <property type="entry name" value="PENTATRICOPEPTIDE REPEAT SUPERFAMILY PROTEIN"/>
    <property type="match status" value="1"/>
</dbReference>
<dbReference type="PROSITE" id="PS51375">
    <property type="entry name" value="PPR"/>
    <property type="match status" value="4"/>
</dbReference>
<dbReference type="InterPro" id="IPR011990">
    <property type="entry name" value="TPR-like_helical_dom_sf"/>
</dbReference>
<dbReference type="FunFam" id="1.25.40.10:FF:000427">
    <property type="entry name" value="Pentatricopeptide repeat-containing protein chloroplastic"/>
    <property type="match status" value="1"/>
</dbReference>
<keyword evidence="2" id="KW-0677">Repeat</keyword>
<dbReference type="Pfam" id="PF01535">
    <property type="entry name" value="PPR"/>
    <property type="match status" value="2"/>
</dbReference>
<organism evidence="4">
    <name type="scientific">Nymphaea colorata</name>
    <name type="common">pocket water lily</name>
    <dbReference type="NCBI Taxonomy" id="210225"/>
    <lineage>
        <taxon>Eukaryota</taxon>
        <taxon>Viridiplantae</taxon>
        <taxon>Streptophyta</taxon>
        <taxon>Embryophyta</taxon>
        <taxon>Tracheophyta</taxon>
        <taxon>Spermatophyta</taxon>
        <taxon>Magnoliopsida</taxon>
        <taxon>Nymphaeales</taxon>
        <taxon>Nymphaeaceae</taxon>
        <taxon>Nymphaea</taxon>
    </lineage>
</organism>
<dbReference type="OrthoDB" id="185373at2759"/>
<protein>
    <recommendedName>
        <fullName evidence="5">Pentatricopeptide repeat-containing protein</fullName>
    </recommendedName>
</protein>
<dbReference type="Pfam" id="PF13812">
    <property type="entry name" value="PPR_3"/>
    <property type="match status" value="1"/>
</dbReference>
<name>A0A5K1GFG4_9MAGN</name>
<gene>
    <name evidence="4" type="ORF">NYM_LOCUS28410</name>
</gene>
<evidence type="ECO:0000256" key="3">
    <source>
        <dbReference type="PROSITE-ProRule" id="PRU00708"/>
    </source>
</evidence>
<feature type="repeat" description="PPR" evidence="3">
    <location>
        <begin position="274"/>
        <end position="308"/>
    </location>
</feature>
<proteinExistence type="inferred from homology"/>
<evidence type="ECO:0000313" key="4">
    <source>
        <dbReference type="EMBL" id="VVW74304.1"/>
    </source>
</evidence>
<dbReference type="Pfam" id="PF20431">
    <property type="entry name" value="E_motif"/>
    <property type="match status" value="1"/>
</dbReference>
<feature type="repeat" description="PPR" evidence="3">
    <location>
        <begin position="309"/>
        <end position="343"/>
    </location>
</feature>
<dbReference type="OMA" id="ASNSQWD"/>
<reference evidence="4" key="1">
    <citation type="submission" date="2019-09" db="EMBL/GenBank/DDBJ databases">
        <authorList>
            <person name="Zhang L."/>
        </authorList>
    </citation>
    <scope>NUCLEOTIDE SEQUENCE</scope>
</reference>
<dbReference type="EMBL" id="LR721787">
    <property type="protein sequence ID" value="VVW74304.1"/>
    <property type="molecule type" value="Genomic_DNA"/>
</dbReference>
<dbReference type="InterPro" id="IPR046960">
    <property type="entry name" value="PPR_At4g14850-like_plant"/>
</dbReference>
<sequence>MNLEERLVALLGACPSMRVVLQIHAQVITNGLSKQPNFLTSRFIAFCSSSPLGDVRYARAVFDRVVRPSVFMWNSMIRGCSITGNLAANDGFSLYKRMHSENEAKPNSFTFNFVLKSCAAAVAVEEGKEVHAHVAKSGCFWSPHIRTTMVSMYVKCGEVSDAQQAFDEMTERSLVAWSALVSGYASAGMTTKALDLFRDMQLAGVTPDEVTLVGVISACAQAGALKMGRWVHAYVEKRTVQLDVVLGTALVDMYSKCGCIETARQLFVEMPRRDTMLWTCMIMGLAAHGLACDALEVFSQMKLENVRQDAVTFIAVLSACAHGGLVAEGKSCFDLMIKNGISPQVEHYACMVDLLCRAGQVDEAYEFVRDMPLKPNAVMWRTLLVACRNSGNVTMGEAIGKCLLEAEPFSGENYVLFSNLYAACSRWEEVGIVRKMMKQRRVKANPGCSSVEIDGVVLEFLKWDESYPRAKELYSVLHHLMLAVRNGGYDEFRTSAVLRDIGDEGDFLSERTAKRCF</sequence>
<comment type="similarity">
    <text evidence="1">Belongs to the PPR family. PCMP-H subfamily.</text>
</comment>
<dbReference type="Gene3D" id="1.25.40.10">
    <property type="entry name" value="Tetratricopeptide repeat domain"/>
    <property type="match status" value="4"/>
</dbReference>
<dbReference type="GO" id="GO:0009451">
    <property type="term" value="P:RNA modification"/>
    <property type="evidence" value="ECO:0007669"/>
    <property type="project" value="InterPro"/>
</dbReference>
<feature type="repeat" description="PPR" evidence="3">
    <location>
        <begin position="344"/>
        <end position="374"/>
    </location>
</feature>
<dbReference type="InterPro" id="IPR046848">
    <property type="entry name" value="E_motif"/>
</dbReference>
<dbReference type="FunFam" id="1.25.40.10:FF:000690">
    <property type="entry name" value="Pentatricopeptide repeat-containing protein"/>
    <property type="match status" value="1"/>
</dbReference>
<evidence type="ECO:0000256" key="1">
    <source>
        <dbReference type="ARBA" id="ARBA00006643"/>
    </source>
</evidence>
<dbReference type="PANTHER" id="PTHR47926">
    <property type="entry name" value="PENTATRICOPEPTIDE REPEAT-CONTAINING PROTEIN"/>
    <property type="match status" value="1"/>
</dbReference>
<dbReference type="GO" id="GO:0003729">
    <property type="term" value="F:mRNA binding"/>
    <property type="evidence" value="ECO:0007669"/>
    <property type="project" value="UniProtKB-ARBA"/>
</dbReference>
<dbReference type="Pfam" id="PF13041">
    <property type="entry name" value="PPR_2"/>
    <property type="match status" value="2"/>
</dbReference>
<dbReference type="NCBIfam" id="TIGR00756">
    <property type="entry name" value="PPR"/>
    <property type="match status" value="3"/>
</dbReference>
<dbReference type="Pfam" id="PF12854">
    <property type="entry name" value="PPR_1"/>
    <property type="match status" value="1"/>
</dbReference>